<dbReference type="InterPro" id="IPR056823">
    <property type="entry name" value="TEN-like_YD-shell"/>
</dbReference>
<dbReference type="GO" id="GO:0016788">
    <property type="term" value="F:hydrolase activity, acting on ester bonds"/>
    <property type="evidence" value="ECO:0007669"/>
    <property type="project" value="InterPro"/>
</dbReference>
<dbReference type="CDD" id="cd20745">
    <property type="entry name" value="FIX_RhsA_AHH_HNH-like"/>
    <property type="match status" value="1"/>
</dbReference>
<organism evidence="4 5">
    <name type="scientific">Croceifilum oryzae</name>
    <dbReference type="NCBI Taxonomy" id="1553429"/>
    <lineage>
        <taxon>Bacteria</taxon>
        <taxon>Bacillati</taxon>
        <taxon>Bacillota</taxon>
        <taxon>Bacilli</taxon>
        <taxon>Bacillales</taxon>
        <taxon>Thermoactinomycetaceae</taxon>
        <taxon>Croceifilum</taxon>
    </lineage>
</organism>
<dbReference type="Proteomes" id="UP001238450">
    <property type="component" value="Unassembled WGS sequence"/>
</dbReference>
<keyword evidence="1" id="KW-0677">Repeat</keyword>
<dbReference type="PROSITE" id="PS50817">
    <property type="entry name" value="INTEIN_N_TER"/>
    <property type="match status" value="1"/>
</dbReference>
<feature type="region of interest" description="Disordered" evidence="2">
    <location>
        <begin position="509"/>
        <end position="574"/>
    </location>
</feature>
<dbReference type="Gene3D" id="2.180.10.10">
    <property type="entry name" value="RHS repeat-associated core"/>
    <property type="match status" value="1"/>
</dbReference>
<dbReference type="InterPro" id="IPR050708">
    <property type="entry name" value="T6SS_VgrG/RHS"/>
</dbReference>
<dbReference type="InterPro" id="IPR006141">
    <property type="entry name" value="Intein_N"/>
</dbReference>
<accession>A0AAJ1THF5</accession>
<name>A0AAJ1THF5_9BACL</name>
<evidence type="ECO:0000256" key="2">
    <source>
        <dbReference type="SAM" id="MobiDB-lite"/>
    </source>
</evidence>
<dbReference type="RefSeq" id="WP_307254951.1">
    <property type="nucleotide sequence ID" value="NZ_JAUSUV010000022.1"/>
</dbReference>
<dbReference type="GO" id="GO:0043022">
    <property type="term" value="F:ribosome binding"/>
    <property type="evidence" value="ECO:0007669"/>
    <property type="project" value="InterPro"/>
</dbReference>
<dbReference type="Gene3D" id="3.10.380.10">
    <property type="entry name" value="Colicin E3-like ribonuclease domain"/>
    <property type="match status" value="1"/>
</dbReference>
<dbReference type="InterPro" id="IPR030934">
    <property type="entry name" value="Intein_C"/>
</dbReference>
<sequence length="869" mass="99175">MKTEYQYTYDANGNLVETRDLSGKANVDKYKMKYNHVNQVISVEEWKKDKVNKKFDYTYDRNGNLFNLVYPGQTSYYYYDSVNQVSSMMSKTGENESQWTEYQRTPSGKVKQATLPNGTQTTYSYYEDQKIKEMQTKKQDGTLLQRHSLEYNENGHRTKDIATLRGADNQQMDNTYRYEYDARDRLIKAEKDGKQKSVETYILDANSNIVEKNKDNKFTSFQYDRNRLISETKEGVKSDYQYDPMGRVEKIKEGEQVREQYNYDPFDNVTEHAKTDKESKNQIKTQFAYDSLDRTIAKVEQAGTDKAKKTKFDYLGTTEQVISEEVADQITRSYVYSAWGERMAMIKAGEKPETSYYGTNTDVDVELLTDEKGDVRGTYGYSPYGENDESLFTGVDKPDPNNPSNEMYNSFRYSGKRWDPNTKSYDLGFRNYSPEQGRFLTQDSYTDAGQFKSLVMDPGNANQYGFAAGNPVSNVDLDGHMPAYSEFDTDPVMTAIYETGYHYSPPSFSTDGKWGKRKVSKETMKRATAHVDKLDKRIRAENKAAAEWKKNKSHPAPSKPKSQPPPKPKPPSTWKAIAHGILDVAGMIDPTGIADGVHAAWYAFEGDYENALYTAAGIFPGGDAFKAAKYSKNVSSTTQRAINAACKCFVAGTRIETEDGGKPIEEIDIGDKVLAKNEETGEIAYKEVEWLFQREIDEIYEIHIGDEVIQTTDEHPFWVVGEGWIRAKDLRKGDIFETDKGKKLAVDKIVRKKQKATVYNFKVKDFHTYYVSNLKVLTHNMCKWIDEDRIPQASETILSTFTKTKIPRVKGAAVYENDKKLYHLDTLHTGSGAHLEVYDKKRGRHIGEADPVTGDIAPDTADPTKRIKR</sequence>
<dbReference type="GO" id="GO:0016539">
    <property type="term" value="P:intein-mediated protein splicing"/>
    <property type="evidence" value="ECO:0007669"/>
    <property type="project" value="InterPro"/>
</dbReference>
<dbReference type="NCBIfam" id="TIGR03696">
    <property type="entry name" value="Rhs_assc_core"/>
    <property type="match status" value="1"/>
</dbReference>
<proteinExistence type="predicted"/>
<feature type="compositionally biased region" description="Basic and acidic residues" evidence="2">
    <location>
        <begin position="520"/>
        <end position="550"/>
    </location>
</feature>
<feature type="compositionally biased region" description="Pro residues" evidence="2">
    <location>
        <begin position="562"/>
        <end position="571"/>
    </location>
</feature>
<protein>
    <submittedName>
        <fullName evidence="4">RHS repeat-associated protein</fullName>
    </submittedName>
</protein>
<dbReference type="InterPro" id="IPR036844">
    <property type="entry name" value="Hint_dom_sf"/>
</dbReference>
<evidence type="ECO:0000313" key="5">
    <source>
        <dbReference type="Proteomes" id="UP001238450"/>
    </source>
</evidence>
<dbReference type="SUPFAM" id="SSF51294">
    <property type="entry name" value="Hedgehog/intein (Hint) domain"/>
    <property type="match status" value="1"/>
</dbReference>
<dbReference type="CDD" id="cd00081">
    <property type="entry name" value="Hint"/>
    <property type="match status" value="1"/>
</dbReference>
<dbReference type="SMART" id="SM00306">
    <property type="entry name" value="HintN"/>
    <property type="match status" value="1"/>
</dbReference>
<dbReference type="InterPro" id="IPR003587">
    <property type="entry name" value="Hint_dom_N"/>
</dbReference>
<dbReference type="PROSITE" id="PS50818">
    <property type="entry name" value="INTEIN_C_TER"/>
    <property type="match status" value="1"/>
</dbReference>
<feature type="domain" description="Hint" evidence="3">
    <location>
        <begin position="646"/>
        <end position="740"/>
    </location>
</feature>
<comment type="caution">
    <text evidence="4">The sequence shown here is derived from an EMBL/GenBank/DDBJ whole genome shotgun (WGS) entry which is preliminary data.</text>
</comment>
<dbReference type="PANTHER" id="PTHR32305">
    <property type="match status" value="1"/>
</dbReference>
<dbReference type="GO" id="GO:0003723">
    <property type="term" value="F:RNA binding"/>
    <property type="evidence" value="ECO:0007669"/>
    <property type="project" value="InterPro"/>
</dbReference>
<dbReference type="Gene3D" id="2.170.16.10">
    <property type="entry name" value="Hedgehog/Intein (Hint) domain"/>
    <property type="match status" value="1"/>
</dbReference>
<evidence type="ECO:0000256" key="1">
    <source>
        <dbReference type="ARBA" id="ARBA00022737"/>
    </source>
</evidence>
<dbReference type="AlphaFoldDB" id="A0AAJ1THF5"/>
<gene>
    <name evidence="4" type="ORF">J2Z48_003143</name>
</gene>
<evidence type="ECO:0000313" key="4">
    <source>
        <dbReference type="EMBL" id="MDQ0418938.1"/>
    </source>
</evidence>
<dbReference type="Pfam" id="PF25023">
    <property type="entry name" value="TEN_YD-shell"/>
    <property type="match status" value="1"/>
</dbReference>
<dbReference type="InterPro" id="IPR022385">
    <property type="entry name" value="Rhs_assc_core"/>
</dbReference>
<dbReference type="InterPro" id="IPR036725">
    <property type="entry name" value="ColE3_ribonuclease_sf"/>
</dbReference>
<reference evidence="4 5" key="1">
    <citation type="submission" date="2023-07" db="EMBL/GenBank/DDBJ databases">
        <title>Genomic Encyclopedia of Type Strains, Phase IV (KMG-IV): sequencing the most valuable type-strain genomes for metagenomic binning, comparative biology and taxonomic classification.</title>
        <authorList>
            <person name="Goeker M."/>
        </authorList>
    </citation>
    <scope>NUCLEOTIDE SEQUENCE [LARGE SCALE GENOMIC DNA]</scope>
    <source>
        <strain evidence="4 5">DSM 46876</strain>
    </source>
</reference>
<dbReference type="PANTHER" id="PTHR32305:SF15">
    <property type="entry name" value="PROTEIN RHSA-RELATED"/>
    <property type="match status" value="1"/>
</dbReference>
<dbReference type="EMBL" id="JAUSUV010000022">
    <property type="protein sequence ID" value="MDQ0418938.1"/>
    <property type="molecule type" value="Genomic_DNA"/>
</dbReference>
<dbReference type="NCBIfam" id="TIGR01643">
    <property type="entry name" value="YD_repeat_2x"/>
    <property type="match status" value="1"/>
</dbReference>
<evidence type="ECO:0000259" key="3">
    <source>
        <dbReference type="SMART" id="SM00306"/>
    </source>
</evidence>
<keyword evidence="5" id="KW-1185">Reference proteome</keyword>
<dbReference type="Pfam" id="PF07591">
    <property type="entry name" value="PT-HINT"/>
    <property type="match status" value="1"/>
</dbReference>
<dbReference type="InterPro" id="IPR006530">
    <property type="entry name" value="YD"/>
</dbReference>
<feature type="region of interest" description="Disordered" evidence="2">
    <location>
        <begin position="846"/>
        <end position="869"/>
    </location>
</feature>